<dbReference type="PANTHER" id="PTHR22911:SF135">
    <property type="entry name" value="BLR4310 PROTEIN"/>
    <property type="match status" value="1"/>
</dbReference>
<reference evidence="3" key="1">
    <citation type="journal article" date="2015" name="Int. J. Syst. Evol. Microbiol.">
        <title>Rhizobium alvei sp. nov., isolated from a freshwater river.</title>
        <authorList>
            <person name="Sheu S.Y."/>
            <person name="Huang H.W."/>
            <person name="Young C.C."/>
            <person name="Chen W.M."/>
        </authorList>
    </citation>
    <scope>NUCLEOTIDE SEQUENCE</scope>
    <source>
        <strain evidence="3">TNR-22</strain>
    </source>
</reference>
<keyword evidence="1" id="KW-0812">Transmembrane</keyword>
<dbReference type="Proteomes" id="UP001174932">
    <property type="component" value="Unassembled WGS sequence"/>
</dbReference>
<keyword evidence="4" id="KW-1185">Reference proteome</keyword>
<feature type="transmembrane region" description="Helical" evidence="1">
    <location>
        <begin position="264"/>
        <end position="282"/>
    </location>
</feature>
<feature type="transmembrane region" description="Helical" evidence="1">
    <location>
        <begin position="125"/>
        <end position="141"/>
    </location>
</feature>
<feature type="transmembrane region" description="Helical" evidence="1">
    <location>
        <begin position="99"/>
        <end position="118"/>
    </location>
</feature>
<evidence type="ECO:0000313" key="4">
    <source>
        <dbReference type="Proteomes" id="UP001174932"/>
    </source>
</evidence>
<proteinExistence type="predicted"/>
<dbReference type="RefSeq" id="WP_304375113.1">
    <property type="nucleotide sequence ID" value="NZ_JAUOZU010000004.1"/>
</dbReference>
<organism evidence="3 4">
    <name type="scientific">Rhizobium alvei</name>
    <dbReference type="NCBI Taxonomy" id="1132659"/>
    <lineage>
        <taxon>Bacteria</taxon>
        <taxon>Pseudomonadati</taxon>
        <taxon>Pseudomonadota</taxon>
        <taxon>Alphaproteobacteria</taxon>
        <taxon>Hyphomicrobiales</taxon>
        <taxon>Rhizobiaceae</taxon>
        <taxon>Rhizobium/Agrobacterium group</taxon>
        <taxon>Rhizobium</taxon>
    </lineage>
</organism>
<dbReference type="SUPFAM" id="SSF103481">
    <property type="entry name" value="Multidrug resistance efflux transporter EmrE"/>
    <property type="match status" value="2"/>
</dbReference>
<dbReference type="Gene3D" id="1.10.3730.20">
    <property type="match status" value="1"/>
</dbReference>
<protein>
    <submittedName>
        <fullName evidence="3">DMT family transporter</fullName>
    </submittedName>
</protein>
<feature type="transmembrane region" description="Helical" evidence="1">
    <location>
        <begin position="147"/>
        <end position="167"/>
    </location>
</feature>
<sequence length="301" mass="32083">MAMNDNIKGALLMSLSMASFTINDAMVKVVAPDMNAGQIMFVRGLMSSTMILIIAWRLGALRPLSTLRDPRLLLRAFCEVLASVTYVTALSMIPLPNAAAILQALPLAVTMGAALFLGEPVGWRRWAAILVGFCGVLVIIRPGAEGFTLASLLVVGSVLTAGARDLFTKVIDPATPSLFISATTSIAVTLTGGALIVPFGGWQPIGISHLAALLFGSSMLIIGYQTIILAMRTGEISFIAPFRYTSLIWAILLGIFLLGELPDLWMLVGAAIVIAAGLYAFYREHKLHREIAARRATSPSP</sequence>
<keyword evidence="1" id="KW-1133">Transmembrane helix</keyword>
<dbReference type="EMBL" id="JAUOZU010000004">
    <property type="protein sequence ID" value="MDO6963211.1"/>
    <property type="molecule type" value="Genomic_DNA"/>
</dbReference>
<evidence type="ECO:0000256" key="1">
    <source>
        <dbReference type="SAM" id="Phobius"/>
    </source>
</evidence>
<feature type="domain" description="EamA" evidence="2">
    <location>
        <begin position="8"/>
        <end position="140"/>
    </location>
</feature>
<comment type="caution">
    <text evidence="3">The sequence shown here is derived from an EMBL/GenBank/DDBJ whole genome shotgun (WGS) entry which is preliminary data.</text>
</comment>
<feature type="transmembrane region" description="Helical" evidence="1">
    <location>
        <begin position="236"/>
        <end position="258"/>
    </location>
</feature>
<feature type="transmembrane region" description="Helical" evidence="1">
    <location>
        <begin position="179"/>
        <end position="199"/>
    </location>
</feature>
<dbReference type="PANTHER" id="PTHR22911">
    <property type="entry name" value="ACYL-MALONYL CONDENSING ENZYME-RELATED"/>
    <property type="match status" value="1"/>
</dbReference>
<feature type="transmembrane region" description="Helical" evidence="1">
    <location>
        <begin position="41"/>
        <end position="60"/>
    </location>
</feature>
<keyword evidence="1" id="KW-0472">Membrane</keyword>
<dbReference type="InterPro" id="IPR000620">
    <property type="entry name" value="EamA_dom"/>
</dbReference>
<dbReference type="InterPro" id="IPR037185">
    <property type="entry name" value="EmrE-like"/>
</dbReference>
<feature type="transmembrane region" description="Helical" evidence="1">
    <location>
        <begin position="72"/>
        <end position="93"/>
    </location>
</feature>
<name>A0ABT8YHQ2_9HYPH</name>
<evidence type="ECO:0000313" key="3">
    <source>
        <dbReference type="EMBL" id="MDO6963211.1"/>
    </source>
</evidence>
<evidence type="ECO:0000259" key="2">
    <source>
        <dbReference type="Pfam" id="PF00892"/>
    </source>
</evidence>
<gene>
    <name evidence="3" type="ORF">Q4481_04535</name>
</gene>
<dbReference type="Pfam" id="PF00892">
    <property type="entry name" value="EamA"/>
    <property type="match status" value="1"/>
</dbReference>
<reference evidence="3" key="2">
    <citation type="submission" date="2023-07" db="EMBL/GenBank/DDBJ databases">
        <authorList>
            <person name="Shen H."/>
        </authorList>
    </citation>
    <scope>NUCLEOTIDE SEQUENCE</scope>
    <source>
        <strain evidence="3">TNR-22</strain>
    </source>
</reference>
<feature type="transmembrane region" description="Helical" evidence="1">
    <location>
        <begin position="205"/>
        <end position="224"/>
    </location>
</feature>
<accession>A0ABT8YHQ2</accession>